<accession>A0A9J6EDE4</accession>
<dbReference type="InterPro" id="IPR017853">
    <property type="entry name" value="GH"/>
</dbReference>
<evidence type="ECO:0000313" key="3">
    <source>
        <dbReference type="Proteomes" id="UP000821866"/>
    </source>
</evidence>
<dbReference type="VEuPathDB" id="VectorBase:LOC119165246"/>
<comment type="caution">
    <text evidence="2">The sequence shown here is derived from an EMBL/GenBank/DDBJ whole genome shotgun (WGS) entry which is preliminary data.</text>
</comment>
<dbReference type="SUPFAM" id="SSF51445">
    <property type="entry name" value="(Trans)glycosidases"/>
    <property type="match status" value="1"/>
</dbReference>
<feature type="domain" description="GH18" evidence="1">
    <location>
        <begin position="89"/>
        <end position="257"/>
    </location>
</feature>
<dbReference type="EMBL" id="JABSTU010000005">
    <property type="protein sequence ID" value="KAH8032255.1"/>
    <property type="molecule type" value="Genomic_DNA"/>
</dbReference>
<dbReference type="Proteomes" id="UP000821866">
    <property type="component" value="Chromosome 3"/>
</dbReference>
<evidence type="ECO:0000313" key="2">
    <source>
        <dbReference type="EMBL" id="KAH8032255.1"/>
    </source>
</evidence>
<organism evidence="2 3">
    <name type="scientific">Rhipicephalus microplus</name>
    <name type="common">Cattle tick</name>
    <name type="synonym">Boophilus microplus</name>
    <dbReference type="NCBI Taxonomy" id="6941"/>
    <lineage>
        <taxon>Eukaryota</taxon>
        <taxon>Metazoa</taxon>
        <taxon>Ecdysozoa</taxon>
        <taxon>Arthropoda</taxon>
        <taxon>Chelicerata</taxon>
        <taxon>Arachnida</taxon>
        <taxon>Acari</taxon>
        <taxon>Parasitiformes</taxon>
        <taxon>Ixodida</taxon>
        <taxon>Ixodoidea</taxon>
        <taxon>Ixodidae</taxon>
        <taxon>Rhipicephalinae</taxon>
        <taxon>Rhipicephalus</taxon>
        <taxon>Boophilus</taxon>
    </lineage>
</organism>
<reference evidence="2" key="1">
    <citation type="journal article" date="2020" name="Cell">
        <title>Large-Scale Comparative Analyses of Tick Genomes Elucidate Their Genetic Diversity and Vector Capacities.</title>
        <authorList>
            <consortium name="Tick Genome and Microbiome Consortium (TIGMIC)"/>
            <person name="Jia N."/>
            <person name="Wang J."/>
            <person name="Shi W."/>
            <person name="Du L."/>
            <person name="Sun Y."/>
            <person name="Zhan W."/>
            <person name="Jiang J.F."/>
            <person name="Wang Q."/>
            <person name="Zhang B."/>
            <person name="Ji P."/>
            <person name="Bell-Sakyi L."/>
            <person name="Cui X.M."/>
            <person name="Yuan T.T."/>
            <person name="Jiang B.G."/>
            <person name="Yang W.F."/>
            <person name="Lam T.T."/>
            <person name="Chang Q.C."/>
            <person name="Ding S.J."/>
            <person name="Wang X.J."/>
            <person name="Zhu J.G."/>
            <person name="Ruan X.D."/>
            <person name="Zhao L."/>
            <person name="Wei J.T."/>
            <person name="Ye R.Z."/>
            <person name="Que T.C."/>
            <person name="Du C.H."/>
            <person name="Zhou Y.H."/>
            <person name="Cheng J.X."/>
            <person name="Dai P.F."/>
            <person name="Guo W.B."/>
            <person name="Han X.H."/>
            <person name="Huang E.J."/>
            <person name="Li L.F."/>
            <person name="Wei W."/>
            <person name="Gao Y.C."/>
            <person name="Liu J.Z."/>
            <person name="Shao H.Z."/>
            <person name="Wang X."/>
            <person name="Wang C.C."/>
            <person name="Yang T.C."/>
            <person name="Huo Q.B."/>
            <person name="Li W."/>
            <person name="Chen H.Y."/>
            <person name="Chen S.E."/>
            <person name="Zhou L.G."/>
            <person name="Ni X.B."/>
            <person name="Tian J.H."/>
            <person name="Sheng Y."/>
            <person name="Liu T."/>
            <person name="Pan Y.S."/>
            <person name="Xia L.Y."/>
            <person name="Li J."/>
            <person name="Zhao F."/>
            <person name="Cao W.C."/>
        </authorList>
    </citation>
    <scope>NUCLEOTIDE SEQUENCE</scope>
    <source>
        <strain evidence="2">Rmic-2018</strain>
    </source>
</reference>
<reference evidence="2" key="2">
    <citation type="submission" date="2021-09" db="EMBL/GenBank/DDBJ databases">
        <authorList>
            <person name="Jia N."/>
            <person name="Wang J."/>
            <person name="Shi W."/>
            <person name="Du L."/>
            <person name="Sun Y."/>
            <person name="Zhan W."/>
            <person name="Jiang J."/>
            <person name="Wang Q."/>
            <person name="Zhang B."/>
            <person name="Ji P."/>
            <person name="Sakyi L.B."/>
            <person name="Cui X."/>
            <person name="Yuan T."/>
            <person name="Jiang B."/>
            <person name="Yang W."/>
            <person name="Lam T.T.-Y."/>
            <person name="Chang Q."/>
            <person name="Ding S."/>
            <person name="Wang X."/>
            <person name="Zhu J."/>
            <person name="Ruan X."/>
            <person name="Zhao L."/>
            <person name="Wei J."/>
            <person name="Que T."/>
            <person name="Du C."/>
            <person name="Cheng J."/>
            <person name="Dai P."/>
            <person name="Han X."/>
            <person name="Huang E."/>
            <person name="Gao Y."/>
            <person name="Liu J."/>
            <person name="Shao H."/>
            <person name="Ye R."/>
            <person name="Li L."/>
            <person name="Wei W."/>
            <person name="Wang X."/>
            <person name="Wang C."/>
            <person name="Huo Q."/>
            <person name="Li W."/>
            <person name="Guo W."/>
            <person name="Chen H."/>
            <person name="Chen S."/>
            <person name="Zhou L."/>
            <person name="Zhou L."/>
            <person name="Ni X."/>
            <person name="Tian J."/>
            <person name="Zhou Y."/>
            <person name="Sheng Y."/>
            <person name="Liu T."/>
            <person name="Pan Y."/>
            <person name="Xia L."/>
            <person name="Li J."/>
            <person name="Zhao F."/>
            <person name="Cao W."/>
        </authorList>
    </citation>
    <scope>NUCLEOTIDE SEQUENCE</scope>
    <source>
        <strain evidence="2">Rmic-2018</strain>
        <tissue evidence="2">Larvae</tissue>
    </source>
</reference>
<sequence>MLTKAPTPPPTTAQTTAATAASTPFFWVGIPSNCVSPSPPPDESLQYEVGPTPTIVAAPNRSERPIFCLFDNSKVRHLRVLGYPYDYTFEMLPLALCPNVVYASVGIVDGHLRNRLPRFDQSHGLTQLRNIVNTLGYNDTRILLMLGGREQDAPHFWRLGRDPPTLDLLMRNVADYMRMYNLDGVTVYWMAPTSPCSGSDHDVVLSILLHRLKETFVDIGLTKHVVSVVLPLRVGNEYLVDSVANVIDYFFIGTFELPYVGQGPYQDICTNISRDARQAIVNYAKVARRVRVDQLCIIQDLAPWAAVGVELKDGDWTKIAKSNVHKAAIYAYDACRSTAFCRKNADFPRISLPIVRVASRSECSTTAAWIRRSKNDDVVLVCTLG</sequence>
<dbReference type="Gene3D" id="3.20.20.80">
    <property type="entry name" value="Glycosidases"/>
    <property type="match status" value="1"/>
</dbReference>
<keyword evidence="3" id="KW-1185">Reference proteome</keyword>
<dbReference type="GO" id="GO:0005975">
    <property type="term" value="P:carbohydrate metabolic process"/>
    <property type="evidence" value="ECO:0007669"/>
    <property type="project" value="InterPro"/>
</dbReference>
<proteinExistence type="predicted"/>
<dbReference type="Pfam" id="PF00704">
    <property type="entry name" value="Glyco_hydro_18"/>
    <property type="match status" value="1"/>
</dbReference>
<dbReference type="AlphaFoldDB" id="A0A9J6EDE4"/>
<gene>
    <name evidence="2" type="ORF">HPB51_024032</name>
</gene>
<protein>
    <recommendedName>
        <fullName evidence="1">GH18 domain-containing protein</fullName>
    </recommendedName>
</protein>
<name>A0A9J6EDE4_RHIMP</name>
<dbReference type="InterPro" id="IPR001223">
    <property type="entry name" value="Glyco_hydro18_cat"/>
</dbReference>
<evidence type="ECO:0000259" key="1">
    <source>
        <dbReference type="Pfam" id="PF00704"/>
    </source>
</evidence>